<gene>
    <name evidence="1" type="ORF">DDT54_17620</name>
</gene>
<sequence length="91" mass="10895">MELTLWLPVSLPIPRLKICIWALAFLLHLNIQHRRLIMFDNTPMELEEIIDQCRALIYAVVELDEPKVKEILIFVLWERLELLFRSFHVQG</sequence>
<dbReference type="AlphaFoldDB" id="A0A2U1UKD7"/>
<accession>A0A2U1UKD7</accession>
<dbReference type="Proteomes" id="UP000295985">
    <property type="component" value="Unassembled WGS sequence"/>
</dbReference>
<comment type="caution">
    <text evidence="1">The sequence shown here is derived from an EMBL/GenBank/DDBJ whole genome shotgun (WGS) entry which is preliminary data.</text>
</comment>
<evidence type="ECO:0000313" key="2">
    <source>
        <dbReference type="Proteomes" id="UP000295985"/>
    </source>
</evidence>
<protein>
    <submittedName>
        <fullName evidence="1">Uncharacterized protein</fullName>
    </submittedName>
</protein>
<name>A0A2U1UKD7_9GAMM</name>
<reference evidence="1 2" key="1">
    <citation type="submission" date="2018-04" db="EMBL/GenBank/DDBJ databases">
        <title>Brenneria corticis sp.nov.</title>
        <authorList>
            <person name="Li Y."/>
        </authorList>
    </citation>
    <scope>NUCLEOTIDE SEQUENCE [LARGE SCALE GENOMIC DNA]</scope>
    <source>
        <strain evidence="1 2">LMG 2694</strain>
    </source>
</reference>
<evidence type="ECO:0000313" key="1">
    <source>
        <dbReference type="EMBL" id="PWC22062.1"/>
    </source>
</evidence>
<organism evidence="1 2">
    <name type="scientific">Brenneria nigrifluens DSM 30175 = ATCC 13028</name>
    <dbReference type="NCBI Taxonomy" id="1121120"/>
    <lineage>
        <taxon>Bacteria</taxon>
        <taxon>Pseudomonadati</taxon>
        <taxon>Pseudomonadota</taxon>
        <taxon>Gammaproteobacteria</taxon>
        <taxon>Enterobacterales</taxon>
        <taxon>Pectobacteriaceae</taxon>
        <taxon>Brenneria</taxon>
    </lineage>
</organism>
<proteinExistence type="predicted"/>
<dbReference type="EMBL" id="QDKK01000033">
    <property type="protein sequence ID" value="PWC22062.1"/>
    <property type="molecule type" value="Genomic_DNA"/>
</dbReference>